<dbReference type="Proteomes" id="UP000054007">
    <property type="component" value="Unassembled WGS sequence"/>
</dbReference>
<evidence type="ECO:0000256" key="13">
    <source>
        <dbReference type="ARBA" id="ARBA00024850"/>
    </source>
</evidence>
<evidence type="ECO:0000256" key="8">
    <source>
        <dbReference type="ARBA" id="ARBA00022824"/>
    </source>
</evidence>
<organism evidence="16 17">
    <name type="scientific">Cylindrobasidium torrendii FP15055 ss-10</name>
    <dbReference type="NCBI Taxonomy" id="1314674"/>
    <lineage>
        <taxon>Eukaryota</taxon>
        <taxon>Fungi</taxon>
        <taxon>Dikarya</taxon>
        <taxon>Basidiomycota</taxon>
        <taxon>Agaricomycotina</taxon>
        <taxon>Agaricomycetes</taxon>
        <taxon>Agaricomycetidae</taxon>
        <taxon>Agaricales</taxon>
        <taxon>Marasmiineae</taxon>
        <taxon>Physalacriaceae</taxon>
        <taxon>Cylindrobasidium</taxon>
    </lineage>
</organism>
<comment type="similarity">
    <text evidence="3 14">Belongs to the PIGG/PIGN/PIGO family. PIGN subfamily.</text>
</comment>
<dbReference type="OrthoDB" id="2748310at2759"/>
<comment type="pathway">
    <text evidence="2 14">Glycolipid biosynthesis; glycosylphosphatidylinositol-anchor biosynthesis.</text>
</comment>
<evidence type="ECO:0000256" key="7">
    <source>
        <dbReference type="ARBA" id="ARBA00022692"/>
    </source>
</evidence>
<dbReference type="STRING" id="1314674.A0A0D7B6S5"/>
<dbReference type="EC" id="2.-.-.-" evidence="14"/>
<evidence type="ECO:0000256" key="2">
    <source>
        <dbReference type="ARBA" id="ARBA00004687"/>
    </source>
</evidence>
<feature type="transmembrane region" description="Helical" evidence="14">
    <location>
        <begin position="829"/>
        <end position="850"/>
    </location>
</feature>
<feature type="transmembrane region" description="Helical" evidence="14">
    <location>
        <begin position="790"/>
        <end position="809"/>
    </location>
</feature>
<proteinExistence type="inferred from homology"/>
<comment type="subcellular location">
    <subcellularLocation>
        <location evidence="1 14">Endoplasmic reticulum membrane</location>
        <topology evidence="1 14">Multi-pass membrane protein</topology>
    </subcellularLocation>
</comment>
<dbReference type="InterPro" id="IPR002591">
    <property type="entry name" value="Phosphodiest/P_Trfase"/>
</dbReference>
<dbReference type="InterPro" id="IPR017852">
    <property type="entry name" value="GPI_EtnP_transferase_1_C"/>
</dbReference>
<dbReference type="GO" id="GO:0006506">
    <property type="term" value="P:GPI anchor biosynthetic process"/>
    <property type="evidence" value="ECO:0007669"/>
    <property type="project" value="UniProtKB-UniPathway"/>
</dbReference>
<evidence type="ECO:0000256" key="6">
    <source>
        <dbReference type="ARBA" id="ARBA00022679"/>
    </source>
</evidence>
<dbReference type="CDD" id="cd16020">
    <property type="entry name" value="GPI_EPT_1"/>
    <property type="match status" value="1"/>
</dbReference>
<dbReference type="Pfam" id="PF04987">
    <property type="entry name" value="PigN"/>
    <property type="match status" value="1"/>
</dbReference>
<feature type="transmembrane region" description="Helical" evidence="14">
    <location>
        <begin position="604"/>
        <end position="622"/>
    </location>
</feature>
<accession>A0A0D7B6S5</accession>
<evidence type="ECO:0000313" key="17">
    <source>
        <dbReference type="Proteomes" id="UP000054007"/>
    </source>
</evidence>
<evidence type="ECO:0000256" key="14">
    <source>
        <dbReference type="RuleBase" id="RU367138"/>
    </source>
</evidence>
<dbReference type="GO" id="GO:0071555">
    <property type="term" value="P:cell wall organization"/>
    <property type="evidence" value="ECO:0007669"/>
    <property type="project" value="UniProtKB-KW"/>
</dbReference>
<dbReference type="GO" id="GO:0051377">
    <property type="term" value="F:mannose-ethanolamine phosphotransferase activity"/>
    <property type="evidence" value="ECO:0007669"/>
    <property type="project" value="UniProtKB-UniRule"/>
</dbReference>
<comment type="function">
    <text evidence="13 14">Ethanolamine phosphate transferase involved in glycosylphosphatidylinositol-anchor biosynthesis. Transfers ethanolamine phosphate to the first alpha-1,4-linked mannose of the glycosylphosphatidylinositol precursor of GPI-anchor.</text>
</comment>
<reference evidence="16 17" key="1">
    <citation type="journal article" date="2015" name="Fungal Genet. Biol.">
        <title>Evolution of novel wood decay mechanisms in Agaricales revealed by the genome sequences of Fistulina hepatica and Cylindrobasidium torrendii.</title>
        <authorList>
            <person name="Floudas D."/>
            <person name="Held B.W."/>
            <person name="Riley R."/>
            <person name="Nagy L.G."/>
            <person name="Koehler G."/>
            <person name="Ransdell A.S."/>
            <person name="Younus H."/>
            <person name="Chow J."/>
            <person name="Chiniquy J."/>
            <person name="Lipzen A."/>
            <person name="Tritt A."/>
            <person name="Sun H."/>
            <person name="Haridas S."/>
            <person name="LaButti K."/>
            <person name="Ohm R.A."/>
            <person name="Kues U."/>
            <person name="Blanchette R.A."/>
            <person name="Grigoriev I.V."/>
            <person name="Minto R.E."/>
            <person name="Hibbett D.S."/>
        </authorList>
    </citation>
    <scope>NUCLEOTIDE SEQUENCE [LARGE SCALE GENOMIC DNA]</scope>
    <source>
        <strain evidence="16 17">FP15055 ss-10</strain>
    </source>
</reference>
<feature type="transmembrane region" description="Helical" evidence="14">
    <location>
        <begin position="575"/>
        <end position="592"/>
    </location>
</feature>
<feature type="transmembrane region" description="Helical" evidence="14">
    <location>
        <begin position="862"/>
        <end position="884"/>
    </location>
</feature>
<keyword evidence="11" id="KW-0325">Glycoprotein</keyword>
<dbReference type="SUPFAM" id="SSF53649">
    <property type="entry name" value="Alkaline phosphatase-like"/>
    <property type="match status" value="1"/>
</dbReference>
<dbReference type="AlphaFoldDB" id="A0A0D7B6S5"/>
<feature type="transmembrane region" description="Helical" evidence="14">
    <location>
        <begin position="514"/>
        <end position="531"/>
    </location>
</feature>
<keyword evidence="10 14" id="KW-0472">Membrane</keyword>
<evidence type="ECO:0000256" key="3">
    <source>
        <dbReference type="ARBA" id="ARBA00008400"/>
    </source>
</evidence>
<evidence type="ECO:0000259" key="15">
    <source>
        <dbReference type="Pfam" id="PF04987"/>
    </source>
</evidence>
<evidence type="ECO:0000256" key="4">
    <source>
        <dbReference type="ARBA" id="ARBA00020831"/>
    </source>
</evidence>
<feature type="domain" description="GPI ethanolamine phosphate transferase 1 C-terminal" evidence="15">
    <location>
        <begin position="444"/>
        <end position="888"/>
    </location>
</feature>
<dbReference type="UniPathway" id="UPA00196"/>
<evidence type="ECO:0000256" key="11">
    <source>
        <dbReference type="ARBA" id="ARBA00023180"/>
    </source>
</evidence>
<dbReference type="InterPro" id="IPR007070">
    <property type="entry name" value="GPI_EtnP_transferase_1"/>
</dbReference>
<dbReference type="Pfam" id="PF01663">
    <property type="entry name" value="Phosphodiest"/>
    <property type="match status" value="1"/>
</dbReference>
<name>A0A0D7B6S5_9AGAR</name>
<feature type="transmembrane region" description="Helical" evidence="14">
    <location>
        <begin position="721"/>
        <end position="738"/>
    </location>
</feature>
<feature type="transmembrane region" description="Helical" evidence="14">
    <location>
        <begin position="896"/>
        <end position="920"/>
    </location>
</feature>
<dbReference type="PANTHER" id="PTHR12250">
    <property type="entry name" value="PHOSPHATIDYLINOSITOL GLYCAN, CLASS N"/>
    <property type="match status" value="1"/>
</dbReference>
<feature type="transmembrane region" description="Helical" evidence="14">
    <location>
        <begin position="690"/>
        <end position="709"/>
    </location>
</feature>
<evidence type="ECO:0000256" key="5">
    <source>
        <dbReference type="ARBA" id="ARBA00022502"/>
    </source>
</evidence>
<feature type="transmembrane region" description="Helical" evidence="14">
    <location>
        <begin position="628"/>
        <end position="647"/>
    </location>
</feature>
<keyword evidence="6 14" id="KW-0808">Transferase</keyword>
<feature type="transmembrane region" description="Helical" evidence="14">
    <location>
        <begin position="456"/>
        <end position="477"/>
    </location>
</feature>
<sequence>MGSTAQLLIIGLIFHVVFIRSVFDCYFTSPVVHGMASFNAEIKAAKRLVLIVGDGLRADLLFHPNGFAPYPDAPDVVAPYLRSIVETRGAWGISHTRVPTESRPGHVAIIGGMYEDVSAVAKGWKTNPVDFDSVFNQSSHTYSFGSPDILPMFTRGAVPGRVKEWSYDEDAEDFTQDATNLDFWVADQLETLLKNATTDATLDGDLRADKVVIFLHLLGLDTTGHSYRPHSPEYMRNIQAVDSIVQRTERMISEFYGDEQTAYVFTADHGMSVIGNHGDGHPDNTRTPLVAWGKGVRGPLEDTTPTSHDDYSAPWGLNHLYRRDVEQADITALMAALIGADWPVNSVGVLPDVDPTRPGYLDSSEDAIAKTSLVNAKVILEHYRIQHETKLAHKLWYHSFAPLEGSVDSPRRVGALLRISNAIVRKEYASAREQSLSLIKDGLEGLRYLQTYERTLLRTVASLAYSGWSAYTSLFVFKNNLTPSTSSISTLMGVTALTILIGLWTIFFIEHAPITYHLYVVFPVYFWQQFFSKGWQWFHPSYLRRIVSRKPLLTILLVGGSLGSMVVAYTHRSIWSIGFVVIGLVWPILGWTKDERERVGRQTMAMWMFCCSVSAVFPLLSVEKTESLLLILLGGALLFLSAGYALYQTNRTMSKPLQRVLAAQFVVVVLTMVITASSVRNLQAKNGLPFLNQVAGWVVFVIGTAVPFISTVKHQTPQTKMISVLLGLAPCFILLSISVEGLFLAAYAMTLLVWVDVETNLRAPRHIPTSSAQTPGKALQYTFQPADLRIVLFFLFFVQVGFFGTGNVASVSSFYLSPVYRLIPVFNPFYMSALLVFKIVSPYLILALAFATITRNLHMPPFALFLNALMLTDGMTLVFFFNVTDTGSWLEIGQTISFFIVTSLLALFSGGICTVGEFMLSGVDEQRGKIHVE</sequence>
<keyword evidence="5 14" id="KW-0337">GPI-anchor biosynthesis</keyword>
<dbReference type="Gene3D" id="3.40.720.10">
    <property type="entry name" value="Alkaline Phosphatase, subunit A"/>
    <property type="match status" value="1"/>
</dbReference>
<dbReference type="InterPro" id="IPR017850">
    <property type="entry name" value="Alkaline_phosphatase_core_sf"/>
</dbReference>
<evidence type="ECO:0000313" key="16">
    <source>
        <dbReference type="EMBL" id="KIY66248.1"/>
    </source>
</evidence>
<keyword evidence="12" id="KW-0961">Cell wall biogenesis/degradation</keyword>
<dbReference type="EMBL" id="KN880560">
    <property type="protein sequence ID" value="KIY66248.1"/>
    <property type="molecule type" value="Genomic_DNA"/>
</dbReference>
<feature type="transmembrane region" description="Helical" evidence="14">
    <location>
        <begin position="489"/>
        <end position="508"/>
    </location>
</feature>
<evidence type="ECO:0000256" key="12">
    <source>
        <dbReference type="ARBA" id="ARBA00023316"/>
    </source>
</evidence>
<dbReference type="GO" id="GO:0005789">
    <property type="term" value="C:endoplasmic reticulum membrane"/>
    <property type="evidence" value="ECO:0007669"/>
    <property type="project" value="UniProtKB-SubCell"/>
</dbReference>
<keyword evidence="9 14" id="KW-1133">Transmembrane helix</keyword>
<protein>
    <recommendedName>
        <fullName evidence="4 14">GPI ethanolamine phosphate transferase 1</fullName>
        <ecNumber evidence="14">2.-.-.-</ecNumber>
    </recommendedName>
</protein>
<feature type="transmembrane region" description="Helical" evidence="14">
    <location>
        <begin position="552"/>
        <end position="569"/>
    </location>
</feature>
<keyword evidence="17" id="KW-1185">Reference proteome</keyword>
<keyword evidence="7 14" id="KW-0812">Transmembrane</keyword>
<dbReference type="FunFam" id="3.40.720.10:FF:000015">
    <property type="entry name" value="GPI ethanolamine phosphate transferase 1"/>
    <property type="match status" value="1"/>
</dbReference>
<evidence type="ECO:0000256" key="1">
    <source>
        <dbReference type="ARBA" id="ARBA00004477"/>
    </source>
</evidence>
<evidence type="ECO:0000256" key="10">
    <source>
        <dbReference type="ARBA" id="ARBA00023136"/>
    </source>
</evidence>
<evidence type="ECO:0000256" key="9">
    <source>
        <dbReference type="ARBA" id="ARBA00022989"/>
    </source>
</evidence>
<feature type="transmembrane region" description="Helical" evidence="14">
    <location>
        <begin position="659"/>
        <end position="678"/>
    </location>
</feature>
<dbReference type="PANTHER" id="PTHR12250:SF0">
    <property type="entry name" value="GPI ETHANOLAMINE PHOSPHATE TRANSFERASE 1"/>
    <property type="match status" value="1"/>
</dbReference>
<gene>
    <name evidence="16" type="ORF">CYLTODRAFT_437510</name>
</gene>
<dbReference type="InterPro" id="IPR037671">
    <property type="entry name" value="PIGN_N"/>
</dbReference>
<keyword evidence="8 14" id="KW-0256">Endoplasmic reticulum</keyword>